<dbReference type="InterPro" id="IPR001382">
    <property type="entry name" value="Glyco_hydro_47"/>
</dbReference>
<comment type="caution">
    <text evidence="14">The sequence shown here is derived from an EMBL/GenBank/DDBJ whole genome shotgun (WGS) entry which is preliminary data.</text>
</comment>
<dbReference type="Gene3D" id="1.50.10.10">
    <property type="match status" value="2"/>
</dbReference>
<dbReference type="Proteomes" id="UP000612746">
    <property type="component" value="Unassembled WGS sequence"/>
</dbReference>
<reference evidence="14" key="1">
    <citation type="submission" date="2020-12" db="EMBL/GenBank/DDBJ databases">
        <title>Metabolic potential, ecology and presence of endohyphal bacteria is reflected in genomic diversity of Mucoromycotina.</title>
        <authorList>
            <person name="Muszewska A."/>
            <person name="Okrasinska A."/>
            <person name="Steczkiewicz K."/>
            <person name="Drgas O."/>
            <person name="Orlowska M."/>
            <person name="Perlinska-Lenart U."/>
            <person name="Aleksandrzak-Piekarczyk T."/>
            <person name="Szatraj K."/>
            <person name="Zielenkiewicz U."/>
            <person name="Pilsyk S."/>
            <person name="Malc E."/>
            <person name="Mieczkowski P."/>
            <person name="Kruszewska J.S."/>
            <person name="Biernat P."/>
            <person name="Pawlowska J."/>
        </authorList>
    </citation>
    <scope>NUCLEOTIDE SEQUENCE</scope>
    <source>
        <strain evidence="14">WA0000051536</strain>
    </source>
</reference>
<comment type="cofactor">
    <cofactor evidence="1 11">
        <name>Ca(2+)</name>
        <dbReference type="ChEBI" id="CHEBI:29108"/>
    </cofactor>
</comment>
<dbReference type="AlphaFoldDB" id="A0A8H7QB83"/>
<dbReference type="PRINTS" id="PR00747">
    <property type="entry name" value="GLYHDRLASE47"/>
</dbReference>
<evidence type="ECO:0000256" key="11">
    <source>
        <dbReference type="PIRSR" id="PIRSR601382-2"/>
    </source>
</evidence>
<dbReference type="OrthoDB" id="8118055at2759"/>
<feature type="non-terminal residue" evidence="14">
    <location>
        <position position="1"/>
    </location>
</feature>
<evidence type="ECO:0000256" key="9">
    <source>
        <dbReference type="ARBA" id="ARBA00047669"/>
    </source>
</evidence>
<dbReference type="EC" id="3.2.1.-" evidence="13"/>
<evidence type="ECO:0000256" key="7">
    <source>
        <dbReference type="ARBA" id="ARBA00023180"/>
    </source>
</evidence>
<accession>A0A8H7QB83</accession>
<dbReference type="PANTHER" id="PTHR11742:SF101">
    <property type="entry name" value="MANNOSYL-OLIGOSACCHARIDE ALPHA-1,2-MANNOSIDASE 1B"/>
    <property type="match status" value="1"/>
</dbReference>
<dbReference type="GO" id="GO:0004571">
    <property type="term" value="F:mannosyl-oligosaccharide 1,2-alpha-mannosidase activity"/>
    <property type="evidence" value="ECO:0007669"/>
    <property type="project" value="UniProtKB-EC"/>
</dbReference>
<evidence type="ECO:0000256" key="6">
    <source>
        <dbReference type="ARBA" id="ARBA00023157"/>
    </source>
</evidence>
<dbReference type="PANTHER" id="PTHR11742">
    <property type="entry name" value="MANNOSYL-OLIGOSACCHARIDE ALPHA-1,2-MANNOSIDASE-RELATED"/>
    <property type="match status" value="1"/>
</dbReference>
<comment type="pathway">
    <text evidence="2">Protein modification; protein glycosylation.</text>
</comment>
<evidence type="ECO:0000256" key="8">
    <source>
        <dbReference type="ARBA" id="ARBA00023295"/>
    </source>
</evidence>
<keyword evidence="6 12" id="KW-1015">Disulfide bond</keyword>
<proteinExistence type="inferred from homology"/>
<dbReference type="GO" id="GO:0005783">
    <property type="term" value="C:endoplasmic reticulum"/>
    <property type="evidence" value="ECO:0007669"/>
    <property type="project" value="TreeGrafter"/>
</dbReference>
<feature type="binding site" evidence="11">
    <location>
        <position position="516"/>
    </location>
    <ligand>
        <name>Ca(2+)</name>
        <dbReference type="ChEBI" id="CHEBI:29108"/>
    </ligand>
</feature>
<evidence type="ECO:0000313" key="15">
    <source>
        <dbReference type="Proteomes" id="UP000612746"/>
    </source>
</evidence>
<dbReference type="GO" id="GO:0016020">
    <property type="term" value="C:membrane"/>
    <property type="evidence" value="ECO:0007669"/>
    <property type="project" value="InterPro"/>
</dbReference>
<dbReference type="SUPFAM" id="SSF48225">
    <property type="entry name" value="Seven-hairpin glycosidases"/>
    <property type="match status" value="1"/>
</dbReference>
<keyword evidence="5 13" id="KW-0378">Hydrolase</keyword>
<gene>
    <name evidence="14" type="ORF">INT44_001257</name>
</gene>
<evidence type="ECO:0000256" key="2">
    <source>
        <dbReference type="ARBA" id="ARBA00004922"/>
    </source>
</evidence>
<evidence type="ECO:0000256" key="4">
    <source>
        <dbReference type="ARBA" id="ARBA00022729"/>
    </source>
</evidence>
<keyword evidence="15" id="KW-1185">Reference proteome</keyword>
<sequence length="525" mass="59622">SLSLVTIAYADTHAGLFYREPAAPGEVKASVHIDLLNDLELDPASLYQSRNQQNFEPDSKSLSTKDKQNAVKEEFVFAWEGYKKYSWSYDENRPVSNSYSNPRNGWGATIVDALDTLYIMGLTGEFAKATEFVAGIDWAHPPTSSHVQLFETIIRYVGGLLSAYDLSYNPIFVDRAVALADRLLPAFNSSTGIPYQYIDITTGTPLKGGPSVLAEIGTVQLEFFRLSDITGDPKYREATQRPAVFNQLLYPGEVWETVSTRSYLAKSYVYSGYRDDQKKRMFVDTVRSTLKHMIVSPKGHPDIKLLAELNGDKKRHVMDELACFVPGTFLLAADTIPELHDIVGIASELLESCVLAWTSTKTGIAPEIFGWVDPETGEFPVPKSDRAIELADKYGVFPVVDSYILRPETLESIFYFYRYTKDEKYRDMGWEIFQSIQLHCRANSGYTGIRYVDSISPEWDDRQERLVITHLSIVIYVNVANQFRIPSFFFAETMKYLYLLFDDTNVLPLDEWVFNTEAHPLRIQK</sequence>
<dbReference type="GO" id="GO:0036503">
    <property type="term" value="P:ERAD pathway"/>
    <property type="evidence" value="ECO:0007669"/>
    <property type="project" value="UniProtKB-ARBA"/>
</dbReference>
<name>A0A8H7QB83_9FUNG</name>
<dbReference type="InterPro" id="IPR012341">
    <property type="entry name" value="6hp_glycosidase-like_sf"/>
</dbReference>
<dbReference type="InterPro" id="IPR036026">
    <property type="entry name" value="Seven-hairpin_glycosidases"/>
</dbReference>
<keyword evidence="11" id="KW-0479">Metal-binding</keyword>
<keyword evidence="7" id="KW-0325">Glycoprotein</keyword>
<keyword evidence="11" id="KW-0106">Calcium</keyword>
<dbReference type="GO" id="GO:0005509">
    <property type="term" value="F:calcium ion binding"/>
    <property type="evidence" value="ECO:0007669"/>
    <property type="project" value="InterPro"/>
</dbReference>
<evidence type="ECO:0000313" key="14">
    <source>
        <dbReference type="EMBL" id="KAG2188503.1"/>
    </source>
</evidence>
<keyword evidence="4" id="KW-0732">Signal</keyword>
<dbReference type="EMBL" id="JAEPRA010000002">
    <property type="protein sequence ID" value="KAG2188503.1"/>
    <property type="molecule type" value="Genomic_DNA"/>
</dbReference>
<feature type="disulfide bond" evidence="12">
    <location>
        <begin position="323"/>
        <end position="353"/>
    </location>
</feature>
<dbReference type="Pfam" id="PF01532">
    <property type="entry name" value="Glyco_hydro_47"/>
    <property type="match status" value="2"/>
</dbReference>
<evidence type="ECO:0000256" key="10">
    <source>
        <dbReference type="ARBA" id="ARBA00048605"/>
    </source>
</evidence>
<comment type="similarity">
    <text evidence="3 13">Belongs to the glycosyl hydrolase 47 family.</text>
</comment>
<comment type="catalytic activity">
    <reaction evidence="9">
        <text>N(4)-(alpha-D-Man-(1-&gt;2)-alpha-D-Man-(1-&gt;2)-alpha-D-Man-(1-&gt;3)-[alpha-D-Man-(1-&gt;3)-[alpha-D-Man-(1-&gt;2)-alpha-D-Man-(1-&gt;6)]-alpha-D-Man-(1-&gt;6)]-beta-D-Man-(1-&gt;4)-beta-D-GlcNAc-(1-&gt;4)-beta-D-GlcNAc)-L-asparaginyl-[protein] (N-glucan mannose isomer 8A1,2,3B1,3) + 3 H2O = N(4)-(alpha-D-Man-(1-&gt;3)-[alpha-D-Man-(1-&gt;3)-[alpha-D-Man-(1-&gt;6)]-alpha-D-Man-(1-&gt;6)]-beta-D-Man-(1-&gt;4)-beta-D-GlcNAc-(1-&gt;4)-beta-D-GlcNAc)-L-asparaginyl-[protein] (N-glucan mannose isomer 5A1,2) + 3 beta-D-mannose</text>
        <dbReference type="Rhea" id="RHEA:56028"/>
        <dbReference type="Rhea" id="RHEA-COMP:14358"/>
        <dbReference type="Rhea" id="RHEA-COMP:14367"/>
        <dbReference type="ChEBI" id="CHEBI:15377"/>
        <dbReference type="ChEBI" id="CHEBI:28563"/>
        <dbReference type="ChEBI" id="CHEBI:59087"/>
        <dbReference type="ChEBI" id="CHEBI:60628"/>
        <dbReference type="EC" id="3.2.1.113"/>
    </reaction>
</comment>
<evidence type="ECO:0000256" key="1">
    <source>
        <dbReference type="ARBA" id="ARBA00001913"/>
    </source>
</evidence>
<evidence type="ECO:0000256" key="12">
    <source>
        <dbReference type="PIRSR" id="PIRSR601382-3"/>
    </source>
</evidence>
<evidence type="ECO:0000256" key="13">
    <source>
        <dbReference type="RuleBase" id="RU361193"/>
    </source>
</evidence>
<evidence type="ECO:0000256" key="5">
    <source>
        <dbReference type="ARBA" id="ARBA00022801"/>
    </source>
</evidence>
<comment type="catalytic activity">
    <reaction evidence="10">
        <text>N(4)-(alpha-D-Man-(1-&gt;2)-alpha-D-Man-(1-&gt;2)-alpha-D-Man-(1-&gt;3)-[alpha-D-Man-(1-&gt;2)-alpha-D-Man-(1-&gt;3)-[alpha-D-Man-(1-&gt;2)-alpha-D-Man-(1-&gt;6)]-alpha-D-Man-(1-&gt;6)]-beta-D-Man-(1-&gt;4)-beta-D-GlcNAc-(1-&gt;4)-beta-D-GlcNAc)-L-asparaginyl-[protein] (N-glucan mannose isomer 9A1,2,3B1,2,3) + 4 H2O = N(4)-(alpha-D-Man-(1-&gt;3)-[alpha-D-Man-(1-&gt;3)-[alpha-D-Man-(1-&gt;6)]-alpha-D-Man-(1-&gt;6)]-beta-D-Man-(1-&gt;4)-beta-D-GlcNAc-(1-&gt;4)-beta-D-GlcNAc)-L-asparaginyl-[protein] (N-glucan mannose isomer 5A1,2) + 4 beta-D-mannose</text>
        <dbReference type="Rhea" id="RHEA:56008"/>
        <dbReference type="Rhea" id="RHEA-COMP:14356"/>
        <dbReference type="Rhea" id="RHEA-COMP:14367"/>
        <dbReference type="ChEBI" id="CHEBI:15377"/>
        <dbReference type="ChEBI" id="CHEBI:28563"/>
        <dbReference type="ChEBI" id="CHEBI:59087"/>
        <dbReference type="ChEBI" id="CHEBI:139493"/>
        <dbReference type="EC" id="3.2.1.113"/>
    </reaction>
</comment>
<evidence type="ECO:0000256" key="3">
    <source>
        <dbReference type="ARBA" id="ARBA00007658"/>
    </source>
</evidence>
<dbReference type="InterPro" id="IPR050749">
    <property type="entry name" value="Glycosyl_Hydrolase_47"/>
</dbReference>
<protein>
    <recommendedName>
        <fullName evidence="13">alpha-1,2-Mannosidase</fullName>
        <ecNumber evidence="13">3.2.1.-</ecNumber>
    </recommendedName>
</protein>
<organism evidence="14 15">
    <name type="scientific">Umbelopsis vinacea</name>
    <dbReference type="NCBI Taxonomy" id="44442"/>
    <lineage>
        <taxon>Eukaryota</taxon>
        <taxon>Fungi</taxon>
        <taxon>Fungi incertae sedis</taxon>
        <taxon>Mucoromycota</taxon>
        <taxon>Mucoromycotina</taxon>
        <taxon>Umbelopsidomycetes</taxon>
        <taxon>Umbelopsidales</taxon>
        <taxon>Umbelopsidaceae</taxon>
        <taxon>Umbelopsis</taxon>
    </lineage>
</organism>
<keyword evidence="8 13" id="KW-0326">Glycosidase</keyword>
<dbReference type="GO" id="GO:0005975">
    <property type="term" value="P:carbohydrate metabolic process"/>
    <property type="evidence" value="ECO:0007669"/>
    <property type="project" value="InterPro"/>
</dbReference>